<reference evidence="1" key="1">
    <citation type="submission" date="2018-05" db="EMBL/GenBank/DDBJ databases">
        <authorList>
            <person name="Lanie J.A."/>
            <person name="Ng W.-L."/>
            <person name="Kazmierczak K.M."/>
            <person name="Andrzejewski T.M."/>
            <person name="Davidsen T.M."/>
            <person name="Wayne K.J."/>
            <person name="Tettelin H."/>
            <person name="Glass J.I."/>
            <person name="Rusch D."/>
            <person name="Podicherti R."/>
            <person name="Tsui H.-C.T."/>
            <person name="Winkler M.E."/>
        </authorList>
    </citation>
    <scope>NUCLEOTIDE SEQUENCE</scope>
</reference>
<gene>
    <name evidence="1" type="ORF">METZ01_LOCUS413979</name>
</gene>
<sequence>QRELIIPPRLRLAPILKALWPALLRRKVLRIFRGQGK</sequence>
<accession>A0A382WRU4</accession>
<evidence type="ECO:0000313" key="1">
    <source>
        <dbReference type="EMBL" id="SVD61125.1"/>
    </source>
</evidence>
<dbReference type="AlphaFoldDB" id="A0A382WRU4"/>
<organism evidence="1">
    <name type="scientific">marine metagenome</name>
    <dbReference type="NCBI Taxonomy" id="408172"/>
    <lineage>
        <taxon>unclassified sequences</taxon>
        <taxon>metagenomes</taxon>
        <taxon>ecological metagenomes</taxon>
    </lineage>
</organism>
<feature type="non-terminal residue" evidence="1">
    <location>
        <position position="1"/>
    </location>
</feature>
<name>A0A382WRU4_9ZZZZ</name>
<proteinExistence type="predicted"/>
<protein>
    <submittedName>
        <fullName evidence="1">Uncharacterized protein</fullName>
    </submittedName>
</protein>
<dbReference type="EMBL" id="UINC01161752">
    <property type="protein sequence ID" value="SVD61125.1"/>
    <property type="molecule type" value="Genomic_DNA"/>
</dbReference>